<feature type="compositionally biased region" description="Basic and acidic residues" evidence="1">
    <location>
        <begin position="431"/>
        <end position="443"/>
    </location>
</feature>
<keyword evidence="2" id="KW-0732">Signal</keyword>
<protein>
    <submittedName>
        <fullName evidence="3">PRC-barrel domain-containing protein</fullName>
    </submittedName>
</protein>
<feature type="region of interest" description="Disordered" evidence="1">
    <location>
        <begin position="133"/>
        <end position="186"/>
    </location>
</feature>
<feature type="compositionally biased region" description="Acidic residues" evidence="1">
    <location>
        <begin position="480"/>
        <end position="501"/>
    </location>
</feature>
<evidence type="ECO:0000256" key="1">
    <source>
        <dbReference type="SAM" id="MobiDB-lite"/>
    </source>
</evidence>
<dbReference type="EMBL" id="JBHRVA010000002">
    <property type="protein sequence ID" value="MFC3301569.1"/>
    <property type="molecule type" value="Genomic_DNA"/>
</dbReference>
<reference evidence="4" key="1">
    <citation type="journal article" date="2019" name="Int. J. Syst. Evol. Microbiol.">
        <title>The Global Catalogue of Microorganisms (GCM) 10K type strain sequencing project: providing services to taxonomists for standard genome sequencing and annotation.</title>
        <authorList>
            <consortium name="The Broad Institute Genomics Platform"/>
            <consortium name="The Broad Institute Genome Sequencing Center for Infectious Disease"/>
            <person name="Wu L."/>
            <person name="Ma J."/>
        </authorList>
    </citation>
    <scope>NUCLEOTIDE SEQUENCE [LARGE SCALE GENOMIC DNA]</scope>
    <source>
        <strain evidence="4">KCTC 22245</strain>
    </source>
</reference>
<dbReference type="Proteomes" id="UP001595607">
    <property type="component" value="Unassembled WGS sequence"/>
</dbReference>
<feature type="signal peptide" evidence="2">
    <location>
        <begin position="1"/>
        <end position="21"/>
    </location>
</feature>
<feature type="compositionally biased region" description="Acidic residues" evidence="1">
    <location>
        <begin position="109"/>
        <end position="118"/>
    </location>
</feature>
<dbReference type="PANTHER" id="PTHR36505">
    <property type="entry name" value="BLR1072 PROTEIN"/>
    <property type="match status" value="1"/>
</dbReference>
<dbReference type="PANTHER" id="PTHR36505:SF1">
    <property type="entry name" value="BLR1072 PROTEIN"/>
    <property type="match status" value="1"/>
</dbReference>
<dbReference type="RefSeq" id="WP_189572812.1">
    <property type="nucleotide sequence ID" value="NZ_BMXU01000001.1"/>
</dbReference>
<evidence type="ECO:0000313" key="4">
    <source>
        <dbReference type="Proteomes" id="UP001595607"/>
    </source>
</evidence>
<feature type="compositionally biased region" description="Polar residues" evidence="1">
    <location>
        <begin position="98"/>
        <end position="108"/>
    </location>
</feature>
<comment type="caution">
    <text evidence="3">The sequence shown here is derived from an EMBL/GenBank/DDBJ whole genome shotgun (WGS) entry which is preliminary data.</text>
</comment>
<feature type="region of interest" description="Disordered" evidence="1">
    <location>
        <begin position="86"/>
        <end position="118"/>
    </location>
</feature>
<proteinExistence type="predicted"/>
<accession>A0ABV7M7Z4</accession>
<gene>
    <name evidence="3" type="ORF">ACFONP_02335</name>
</gene>
<dbReference type="Gene3D" id="2.30.30.240">
    <property type="entry name" value="PRC-barrel domain"/>
    <property type="match status" value="1"/>
</dbReference>
<feature type="chain" id="PRO_5045416339" evidence="2">
    <location>
        <begin position="22"/>
        <end position="518"/>
    </location>
</feature>
<feature type="compositionally biased region" description="Acidic residues" evidence="1">
    <location>
        <begin position="458"/>
        <end position="472"/>
    </location>
</feature>
<sequence>MKFLLSTTAISTLLLTTTAFAHLGQDTQETEAKDVEKYVEDSAEQPITPTDLDQDALDRVEDAETLNKIVLDATTEAGDGKVIVETGDDERKQVVADASTTPDRPSQNETDDGDDNELNETQRRQQAAINAILAKTSDETRTASSDVDSDENNAEPEKVATNAEVKEDETYEKQAKPEAESPMMSAAMQDKHRKMMTEQAEMRSDDVFITTTSVRLRPDAINANRLLGEDIDSIEGDDDIAELDDLIIDKDGRVTEVVLKAGGVLGLGEKTYVSTFDKLTFRPEEDDDEDELDIIMNADKDTIKALAPWSRDEFAIGENGMTLLTELKGAELRIPGVDEEVEVQDVIISPSGLVRSLIIERDGQRFALDYDRISVSEGSADDDAGYTVNLTPAELAALPVLIVDIEDNPLRRVGTAIENAAENTAEKAKKATRALRSEGREAAEEADEAAGNAKQELEETGNEVEAEAEETWNETKEAAEAAEEEAEETTNEAADAVEDAGDDFKEGVEEATDGRPNR</sequence>
<feature type="compositionally biased region" description="Basic and acidic residues" evidence="1">
    <location>
        <begin position="502"/>
        <end position="518"/>
    </location>
</feature>
<evidence type="ECO:0000256" key="2">
    <source>
        <dbReference type="SAM" id="SignalP"/>
    </source>
</evidence>
<organism evidence="3 4">
    <name type="scientific">Parvularcula lutaonensis</name>
    <dbReference type="NCBI Taxonomy" id="491923"/>
    <lineage>
        <taxon>Bacteria</taxon>
        <taxon>Pseudomonadati</taxon>
        <taxon>Pseudomonadota</taxon>
        <taxon>Alphaproteobacteria</taxon>
        <taxon>Parvularculales</taxon>
        <taxon>Parvularculaceae</taxon>
        <taxon>Parvularcula</taxon>
    </lineage>
</organism>
<name>A0ABV7M7Z4_9PROT</name>
<keyword evidence="4" id="KW-1185">Reference proteome</keyword>
<evidence type="ECO:0000313" key="3">
    <source>
        <dbReference type="EMBL" id="MFC3301569.1"/>
    </source>
</evidence>
<feature type="region of interest" description="Disordered" evidence="1">
    <location>
        <begin position="431"/>
        <end position="518"/>
    </location>
</feature>